<dbReference type="Proteomes" id="UP000249304">
    <property type="component" value="Unassembled WGS sequence"/>
</dbReference>
<dbReference type="EMBL" id="POUD01000001">
    <property type="protein sequence ID" value="PZG23713.1"/>
    <property type="molecule type" value="Genomic_DNA"/>
</dbReference>
<feature type="signal peptide" evidence="2">
    <location>
        <begin position="1"/>
        <end position="23"/>
    </location>
</feature>
<evidence type="ECO:0000313" key="3">
    <source>
        <dbReference type="EMBL" id="PZG23713.1"/>
    </source>
</evidence>
<feature type="region of interest" description="Disordered" evidence="1">
    <location>
        <begin position="46"/>
        <end position="75"/>
    </location>
</feature>
<evidence type="ECO:0000256" key="1">
    <source>
        <dbReference type="SAM" id="MobiDB-lite"/>
    </source>
</evidence>
<keyword evidence="4" id="KW-1185">Reference proteome</keyword>
<organism evidence="3 4">
    <name type="scientific">Nonomuraea aridisoli</name>
    <dbReference type="NCBI Taxonomy" id="2070368"/>
    <lineage>
        <taxon>Bacteria</taxon>
        <taxon>Bacillati</taxon>
        <taxon>Actinomycetota</taxon>
        <taxon>Actinomycetes</taxon>
        <taxon>Streptosporangiales</taxon>
        <taxon>Streptosporangiaceae</taxon>
        <taxon>Nonomuraea</taxon>
    </lineage>
</organism>
<feature type="chain" id="PRO_5015959301" evidence="2">
    <location>
        <begin position="24"/>
        <end position="120"/>
    </location>
</feature>
<evidence type="ECO:0000256" key="2">
    <source>
        <dbReference type="SAM" id="SignalP"/>
    </source>
</evidence>
<sequence>MAHALLVIALVVGAVFTHGGACAAVELAESASHGAHLDGSDLEAAEHDGQCMHSSLPEHHRHGTEQDCSASGPAGPTSYVAVPAELPASMGDAGAEAAPSPAAAVRRAAACLRNLCVMRI</sequence>
<keyword evidence="2" id="KW-0732">Signal</keyword>
<name>A0A2W2EMS9_9ACTN</name>
<proteinExistence type="predicted"/>
<evidence type="ECO:0000313" key="4">
    <source>
        <dbReference type="Proteomes" id="UP000249304"/>
    </source>
</evidence>
<accession>A0A2W2EMS9</accession>
<gene>
    <name evidence="3" type="ORF">C1J01_00360</name>
</gene>
<dbReference type="AlphaFoldDB" id="A0A2W2EMS9"/>
<dbReference type="RefSeq" id="WP_111175013.1">
    <property type="nucleotide sequence ID" value="NZ_POUD01000001.1"/>
</dbReference>
<comment type="caution">
    <text evidence="3">The sequence shown here is derived from an EMBL/GenBank/DDBJ whole genome shotgun (WGS) entry which is preliminary data.</text>
</comment>
<reference evidence="3 4" key="1">
    <citation type="submission" date="2018-01" db="EMBL/GenBank/DDBJ databases">
        <title>Draft genome sequence of Nonomuraea sp. KC333.</title>
        <authorList>
            <person name="Sahin N."/>
            <person name="Saygin H."/>
            <person name="Ay H."/>
        </authorList>
    </citation>
    <scope>NUCLEOTIDE SEQUENCE [LARGE SCALE GENOMIC DNA]</scope>
    <source>
        <strain evidence="3 4">KC333</strain>
    </source>
</reference>
<protein>
    <submittedName>
        <fullName evidence="3">Uncharacterized protein</fullName>
    </submittedName>
</protein>